<dbReference type="InterPro" id="IPR001466">
    <property type="entry name" value="Beta-lactam-related"/>
</dbReference>
<keyword evidence="3" id="KW-1185">Reference proteome</keyword>
<organism evidence="2 3">
    <name type="scientific">Pandoraea pneumonica</name>
    <dbReference type="NCBI Taxonomy" id="2508299"/>
    <lineage>
        <taxon>Bacteria</taxon>
        <taxon>Pseudomonadati</taxon>
        <taxon>Pseudomonadota</taxon>
        <taxon>Betaproteobacteria</taxon>
        <taxon>Burkholderiales</taxon>
        <taxon>Burkholderiaceae</taxon>
        <taxon>Pandoraea</taxon>
    </lineage>
</organism>
<dbReference type="OrthoDB" id="9801061at2"/>
<accession>A0A5E4RQK4</accession>
<dbReference type="RefSeq" id="WP_150677734.1">
    <property type="nucleotide sequence ID" value="NZ_CABPSK010000001.1"/>
</dbReference>
<feature type="domain" description="Beta-lactamase-related" evidence="1">
    <location>
        <begin position="4"/>
        <end position="306"/>
    </location>
</feature>
<gene>
    <name evidence="2" type="primary">pbpX</name>
    <name evidence="2" type="ORF">PPN31114_00305</name>
</gene>
<dbReference type="EMBL" id="CABPSK010000001">
    <property type="protein sequence ID" value="VVD65051.1"/>
    <property type="molecule type" value="Genomic_DNA"/>
</dbReference>
<dbReference type="AlphaFoldDB" id="A0A5E4RQK4"/>
<reference evidence="2 3" key="1">
    <citation type="submission" date="2019-08" db="EMBL/GenBank/DDBJ databases">
        <authorList>
            <person name="Peeters C."/>
        </authorList>
    </citation>
    <scope>NUCLEOTIDE SEQUENCE [LARGE SCALE GENOMIC DNA]</scope>
    <source>
        <strain evidence="2 3">LMG 31114</strain>
    </source>
</reference>
<dbReference type="PANTHER" id="PTHR43283:SF18">
    <property type="match status" value="1"/>
</dbReference>
<dbReference type="Proteomes" id="UP000366945">
    <property type="component" value="Unassembled WGS sequence"/>
</dbReference>
<proteinExistence type="predicted"/>
<protein>
    <submittedName>
        <fullName evidence="2">Penicillin-binding protein PbpX</fullName>
    </submittedName>
</protein>
<dbReference type="InterPro" id="IPR050789">
    <property type="entry name" value="Diverse_Enzym_Activities"/>
</dbReference>
<name>A0A5E4RQK4_9BURK</name>
<dbReference type="Gene3D" id="3.40.710.10">
    <property type="entry name" value="DD-peptidase/beta-lactamase superfamily"/>
    <property type="match status" value="1"/>
</dbReference>
<dbReference type="SUPFAM" id="SSF56601">
    <property type="entry name" value="beta-lactamase/transpeptidase-like"/>
    <property type="match status" value="1"/>
</dbReference>
<evidence type="ECO:0000259" key="1">
    <source>
        <dbReference type="Pfam" id="PF00144"/>
    </source>
</evidence>
<sequence length="333" mass="36534">MDLDKFLAQVTSDGAIPGVSLATLRAGERHIECYAGIRGAHDGAPVDAQTVFEAASLTKPLVAYIALQLVDEGRLDLHRPLVDICGEYVPEDPRSHRITAFHVLTHTSGLPNIVRSDAPLRTYFTPGERFSYGSSAFAWLQRAMEAVSGASLETLARRRVFEPLGMLRSSLHWQDRFADNHAQGHELDGTPALKRRLTEAQASWSLLTTASDYIAFVQAALAGRGLSDTSHMAWFVPRVNTRQVEVEDLRGEFPIDPAVGWGLGWGIEIEQGCGFHWGNSPGFRAVVLANRETQDAVVWFANAARGLRLAHTVVPLTVPGDHPCIKWLNIGQL</sequence>
<dbReference type="Pfam" id="PF00144">
    <property type="entry name" value="Beta-lactamase"/>
    <property type="match status" value="1"/>
</dbReference>
<evidence type="ECO:0000313" key="3">
    <source>
        <dbReference type="Proteomes" id="UP000366945"/>
    </source>
</evidence>
<dbReference type="GeneID" id="300402375"/>
<dbReference type="InterPro" id="IPR012338">
    <property type="entry name" value="Beta-lactam/transpept-like"/>
</dbReference>
<dbReference type="PANTHER" id="PTHR43283">
    <property type="entry name" value="BETA-LACTAMASE-RELATED"/>
    <property type="match status" value="1"/>
</dbReference>
<evidence type="ECO:0000313" key="2">
    <source>
        <dbReference type="EMBL" id="VVD65051.1"/>
    </source>
</evidence>